<dbReference type="RefSeq" id="WP_379963187.1">
    <property type="nucleotide sequence ID" value="NZ_JBHSGT010000013.1"/>
</dbReference>
<comment type="caution">
    <text evidence="2">The sequence shown here is derived from an EMBL/GenBank/DDBJ whole genome shotgun (WGS) entry which is preliminary data.</text>
</comment>
<keyword evidence="1" id="KW-0812">Transmembrane</keyword>
<gene>
    <name evidence="2" type="ORF">ACFO3L_01625</name>
</gene>
<proteinExistence type="predicted"/>
<evidence type="ECO:0000256" key="1">
    <source>
        <dbReference type="SAM" id="Phobius"/>
    </source>
</evidence>
<dbReference type="Proteomes" id="UP001596026">
    <property type="component" value="Unassembled WGS sequence"/>
</dbReference>
<dbReference type="EMBL" id="JBHSGT010000013">
    <property type="protein sequence ID" value="MFC4709346.1"/>
    <property type="molecule type" value="Genomic_DNA"/>
</dbReference>
<evidence type="ECO:0000313" key="2">
    <source>
        <dbReference type="EMBL" id="MFC4709346.1"/>
    </source>
</evidence>
<protein>
    <submittedName>
        <fullName evidence="2">Uncharacterized protein</fullName>
    </submittedName>
</protein>
<keyword evidence="3" id="KW-1185">Reference proteome</keyword>
<reference evidence="3" key="1">
    <citation type="journal article" date="2019" name="Int. J. Syst. Evol. Microbiol.">
        <title>The Global Catalogue of Microorganisms (GCM) 10K type strain sequencing project: providing services to taxonomists for standard genome sequencing and annotation.</title>
        <authorList>
            <consortium name="The Broad Institute Genomics Platform"/>
            <consortium name="The Broad Institute Genome Sequencing Center for Infectious Disease"/>
            <person name="Wu L."/>
            <person name="Ma J."/>
        </authorList>
    </citation>
    <scope>NUCLEOTIDE SEQUENCE [LARGE SCALE GENOMIC DNA]</scope>
    <source>
        <strain evidence="3">CGMCC 1.19061</strain>
    </source>
</reference>
<accession>A0ABV9M2K8</accession>
<organism evidence="2 3">
    <name type="scientific">Enterococcus eurekensis</name>
    <dbReference type="NCBI Taxonomy" id="1159753"/>
    <lineage>
        <taxon>Bacteria</taxon>
        <taxon>Bacillati</taxon>
        <taxon>Bacillota</taxon>
        <taxon>Bacilli</taxon>
        <taxon>Lactobacillales</taxon>
        <taxon>Enterococcaceae</taxon>
        <taxon>Enterococcus</taxon>
    </lineage>
</organism>
<feature type="transmembrane region" description="Helical" evidence="1">
    <location>
        <begin position="6"/>
        <end position="26"/>
    </location>
</feature>
<name>A0ABV9M2K8_9ENTE</name>
<keyword evidence="1" id="KW-0472">Membrane</keyword>
<keyword evidence="1" id="KW-1133">Transmembrane helix</keyword>
<sequence>MAMAEFVLIFNWVVILFKFLAVVLFFKYCQKILRVLEEIRDKQ</sequence>
<evidence type="ECO:0000313" key="3">
    <source>
        <dbReference type="Proteomes" id="UP001596026"/>
    </source>
</evidence>